<keyword evidence="3" id="KW-0808">Transferase</keyword>
<evidence type="ECO:0000313" key="2">
    <source>
        <dbReference type="EMBL" id="KTD43379.1"/>
    </source>
</evidence>
<dbReference type="OrthoDB" id="5294698at2"/>
<dbReference type="Gene3D" id="3.30.870.10">
    <property type="entry name" value="Endonuclease Chain A"/>
    <property type="match status" value="2"/>
</dbReference>
<dbReference type="Proteomes" id="UP000054639">
    <property type="component" value="Unassembled WGS sequence"/>
</dbReference>
<dbReference type="RefSeq" id="WP_058475393.1">
    <property type="nucleotide sequence ID" value="NZ_CAAAIL010000020.1"/>
</dbReference>
<evidence type="ECO:0000313" key="4">
    <source>
        <dbReference type="Proteomes" id="UP000054639"/>
    </source>
</evidence>
<dbReference type="GO" id="GO:0032049">
    <property type="term" value="P:cardiolipin biosynthetic process"/>
    <property type="evidence" value="ECO:0007669"/>
    <property type="project" value="UniProtKB-ARBA"/>
</dbReference>
<reference evidence="3 5" key="2">
    <citation type="submission" date="2018-06" db="EMBL/GenBank/DDBJ databases">
        <authorList>
            <consortium name="Pathogen Informatics"/>
            <person name="Doyle S."/>
        </authorList>
    </citation>
    <scope>NUCLEOTIDE SEQUENCE [LARGE SCALE GENOMIC DNA]</scope>
    <source>
        <strain evidence="3 5">NCTC12376</strain>
    </source>
</reference>
<dbReference type="EMBL" id="UGOW01000001">
    <property type="protein sequence ID" value="STY18262.1"/>
    <property type="molecule type" value="Genomic_DNA"/>
</dbReference>
<dbReference type="PANTHER" id="PTHR21248">
    <property type="entry name" value="CARDIOLIPIN SYNTHASE"/>
    <property type="match status" value="1"/>
</dbReference>
<sequence>MPDKSIVSKIYDLLRREKSRNNPLVGEVSYSSKKTSEIISGPYVRGNAMFSNISELIKSANSEVFLCFYKFQNDSVAGLKILEALADLKAKADMEQRPFKVKIIINKKTGLSSLIQGDGRKSPIDIPYLLQLNSEHFDVQIGFHEHKAFNSSHSKLVLCDGKDAAILTGDPTFANSMDDKQNWVEVATVCKDAGLVSGFRGQFVSLWNNDTVRLGHSGKKEKLVHAHPELNDQQNDHKNDRKRSLLLSKTPSASPFIRHRSPYKSALLTLLDSSKSSVKIMVNNLNDKDILNALLRCAKRGVQVELLLGRYHGESAEKLPFAGGTNVDSINYLLSRATTSEVREKLSLRWACQPDGTLVQNMSENSIHAKVVIVDESHVLTGSSLMDKQSSRSGESDILFKSKKMARQYINEAFDPIFSLARDAHTHNIQKPLARHEIKANLQLATSKEELILIVKDYIYMREYEDNFTGFRQFASFFSNQSKFDRKNKIEDAKSILQLLNDGTGEISAIQTDGLLLEIYDKASSFIRSNPALE</sequence>
<protein>
    <submittedName>
        <fullName evidence="3">Cardiolipin synthase</fullName>
        <ecNumber evidence="3">2.7.8.-</ecNumber>
    </submittedName>
</protein>
<dbReference type="STRING" id="45072.Lqua_3280"/>
<dbReference type="PANTHER" id="PTHR21248:SF22">
    <property type="entry name" value="PHOSPHOLIPASE D"/>
    <property type="match status" value="1"/>
</dbReference>
<feature type="domain" description="PLD phosphodiesterase" evidence="1">
    <location>
        <begin position="363"/>
        <end position="390"/>
    </location>
</feature>
<dbReference type="CDD" id="cd00138">
    <property type="entry name" value="PLDc_SF"/>
    <property type="match status" value="1"/>
</dbReference>
<name>A0A378KUL7_9GAMM</name>
<dbReference type="Proteomes" id="UP000254230">
    <property type="component" value="Unassembled WGS sequence"/>
</dbReference>
<dbReference type="PROSITE" id="PS50035">
    <property type="entry name" value="PLD"/>
    <property type="match status" value="1"/>
</dbReference>
<evidence type="ECO:0000313" key="3">
    <source>
        <dbReference type="EMBL" id="STY18262.1"/>
    </source>
</evidence>
<dbReference type="SUPFAM" id="SSF56024">
    <property type="entry name" value="Phospholipase D/nuclease"/>
    <property type="match status" value="2"/>
</dbReference>
<dbReference type="InterPro" id="IPR025202">
    <property type="entry name" value="PLD-like_dom"/>
</dbReference>
<dbReference type="GO" id="GO:0030572">
    <property type="term" value="F:phosphatidyltransferase activity"/>
    <property type="evidence" value="ECO:0007669"/>
    <property type="project" value="UniProtKB-ARBA"/>
</dbReference>
<accession>A0A378KUL7</accession>
<evidence type="ECO:0000259" key="1">
    <source>
        <dbReference type="PROSITE" id="PS50035"/>
    </source>
</evidence>
<dbReference type="EMBL" id="LNYR01000048">
    <property type="protein sequence ID" value="KTD43379.1"/>
    <property type="molecule type" value="Genomic_DNA"/>
</dbReference>
<gene>
    <name evidence="2" type="ORF">Lqua_3280</name>
    <name evidence="3" type="ORF">NCTC12376_02080</name>
</gene>
<dbReference type="InterPro" id="IPR001736">
    <property type="entry name" value="PLipase_D/transphosphatidylase"/>
</dbReference>
<keyword evidence="4" id="KW-1185">Reference proteome</keyword>
<organism evidence="3 5">
    <name type="scientific">Legionella quateirensis</name>
    <dbReference type="NCBI Taxonomy" id="45072"/>
    <lineage>
        <taxon>Bacteria</taxon>
        <taxon>Pseudomonadati</taxon>
        <taxon>Pseudomonadota</taxon>
        <taxon>Gammaproteobacteria</taxon>
        <taxon>Legionellales</taxon>
        <taxon>Legionellaceae</taxon>
        <taxon>Legionella</taxon>
    </lineage>
</organism>
<dbReference type="EC" id="2.7.8.-" evidence="3"/>
<reference evidence="2 4" key="1">
    <citation type="submission" date="2015-11" db="EMBL/GenBank/DDBJ databases">
        <title>Genomic analysis of 38 Legionella species identifies large and diverse effector repertoires.</title>
        <authorList>
            <person name="Burstein D."/>
            <person name="Amaro F."/>
            <person name="Zusman T."/>
            <person name="Lifshitz Z."/>
            <person name="Cohen O."/>
            <person name="Gilbert J.A."/>
            <person name="Pupko T."/>
            <person name="Shuman H.A."/>
            <person name="Segal G."/>
        </authorList>
    </citation>
    <scope>NUCLEOTIDE SEQUENCE [LARGE SCALE GENOMIC DNA]</scope>
    <source>
        <strain evidence="2 4">ATCC 49507</strain>
    </source>
</reference>
<proteinExistence type="predicted"/>
<evidence type="ECO:0000313" key="5">
    <source>
        <dbReference type="Proteomes" id="UP000254230"/>
    </source>
</evidence>
<dbReference type="AlphaFoldDB" id="A0A378KUL7"/>
<dbReference type="Pfam" id="PF13091">
    <property type="entry name" value="PLDc_2"/>
    <property type="match status" value="1"/>
</dbReference>